<organism evidence="2 3">
    <name type="scientific">Trifolium medium</name>
    <dbReference type="NCBI Taxonomy" id="97028"/>
    <lineage>
        <taxon>Eukaryota</taxon>
        <taxon>Viridiplantae</taxon>
        <taxon>Streptophyta</taxon>
        <taxon>Embryophyta</taxon>
        <taxon>Tracheophyta</taxon>
        <taxon>Spermatophyta</taxon>
        <taxon>Magnoliopsida</taxon>
        <taxon>eudicotyledons</taxon>
        <taxon>Gunneridae</taxon>
        <taxon>Pentapetalae</taxon>
        <taxon>rosids</taxon>
        <taxon>fabids</taxon>
        <taxon>Fabales</taxon>
        <taxon>Fabaceae</taxon>
        <taxon>Papilionoideae</taxon>
        <taxon>50 kb inversion clade</taxon>
        <taxon>NPAAA clade</taxon>
        <taxon>Hologalegina</taxon>
        <taxon>IRL clade</taxon>
        <taxon>Trifolieae</taxon>
        <taxon>Trifolium</taxon>
    </lineage>
</organism>
<evidence type="ECO:0000259" key="1">
    <source>
        <dbReference type="Pfam" id="PF05003"/>
    </source>
</evidence>
<reference evidence="2 3" key="1">
    <citation type="journal article" date="2018" name="Front. Plant Sci.">
        <title>Red Clover (Trifolium pratense) and Zigzag Clover (T. medium) - A Picture of Genomic Similarities and Differences.</title>
        <authorList>
            <person name="Dluhosova J."/>
            <person name="Istvanek J."/>
            <person name="Nedelnik J."/>
            <person name="Repkova J."/>
        </authorList>
    </citation>
    <scope>NUCLEOTIDE SEQUENCE [LARGE SCALE GENOMIC DNA]</scope>
    <source>
        <strain evidence="3">cv. 10/8</strain>
        <tissue evidence="2">Leaf</tissue>
    </source>
</reference>
<dbReference type="GO" id="GO:0045927">
    <property type="term" value="P:positive regulation of growth"/>
    <property type="evidence" value="ECO:0007669"/>
    <property type="project" value="InterPro"/>
</dbReference>
<keyword evidence="3" id="KW-1185">Reference proteome</keyword>
<name>A0A392N3B1_9FABA</name>
<feature type="domain" description="DUF668" evidence="1">
    <location>
        <begin position="1"/>
        <end position="54"/>
    </location>
</feature>
<sequence length="107" mass="12461">MLPGRLRVKVRAKLKGRWAKGSEGSDGHKLAEGWREAVEELMEWLSPMAHDTIRWQKERHLEKTNFETKPTAMLLQTLHYSDLEKAETAIVEVLVGLSCIYWCERRV</sequence>
<comment type="caution">
    <text evidence="2">The sequence shown here is derived from an EMBL/GenBank/DDBJ whole genome shotgun (WGS) entry which is preliminary data.</text>
</comment>
<evidence type="ECO:0000313" key="3">
    <source>
        <dbReference type="Proteomes" id="UP000265520"/>
    </source>
</evidence>
<protein>
    <submittedName>
        <fullName evidence="2">Avr9/Cf-9 rapidly elicited protein</fullName>
    </submittedName>
</protein>
<dbReference type="Pfam" id="PF05003">
    <property type="entry name" value="DUF668"/>
    <property type="match status" value="1"/>
</dbReference>
<dbReference type="PANTHER" id="PTHR31371:SF13">
    <property type="entry name" value="OS05G0457600 PROTEIN"/>
    <property type="match status" value="1"/>
</dbReference>
<dbReference type="PANTHER" id="PTHR31371">
    <property type="entry name" value="BNAC09G50660D PROTEIN"/>
    <property type="match status" value="1"/>
</dbReference>
<evidence type="ECO:0000313" key="2">
    <source>
        <dbReference type="EMBL" id="MCH93625.1"/>
    </source>
</evidence>
<dbReference type="EMBL" id="LXQA010025401">
    <property type="protein sequence ID" value="MCH93625.1"/>
    <property type="molecule type" value="Genomic_DNA"/>
</dbReference>
<proteinExistence type="predicted"/>
<dbReference type="AlphaFoldDB" id="A0A392N3B1"/>
<dbReference type="InterPro" id="IPR007700">
    <property type="entry name" value="DUF668"/>
</dbReference>
<dbReference type="Proteomes" id="UP000265520">
    <property type="component" value="Unassembled WGS sequence"/>
</dbReference>
<accession>A0A392N3B1</accession>